<name>A0A9Q0H9N1_9MAGN</name>
<proteinExistence type="predicted"/>
<accession>A0A9Q0H9N1</accession>
<dbReference type="AlphaFoldDB" id="A0A9Q0H9N1"/>
<evidence type="ECO:0000313" key="2">
    <source>
        <dbReference type="EMBL" id="KAJ4960027.1"/>
    </source>
</evidence>
<evidence type="ECO:0000256" key="1">
    <source>
        <dbReference type="SAM" id="MobiDB-lite"/>
    </source>
</evidence>
<gene>
    <name evidence="2" type="ORF">NE237_019937</name>
</gene>
<protein>
    <submittedName>
        <fullName evidence="2">Uncharacterized protein</fullName>
    </submittedName>
</protein>
<comment type="caution">
    <text evidence="2">The sequence shown here is derived from an EMBL/GenBank/DDBJ whole genome shotgun (WGS) entry which is preliminary data.</text>
</comment>
<organism evidence="2 3">
    <name type="scientific">Protea cynaroides</name>
    <dbReference type="NCBI Taxonomy" id="273540"/>
    <lineage>
        <taxon>Eukaryota</taxon>
        <taxon>Viridiplantae</taxon>
        <taxon>Streptophyta</taxon>
        <taxon>Embryophyta</taxon>
        <taxon>Tracheophyta</taxon>
        <taxon>Spermatophyta</taxon>
        <taxon>Magnoliopsida</taxon>
        <taxon>Proteales</taxon>
        <taxon>Proteaceae</taxon>
        <taxon>Protea</taxon>
    </lineage>
</organism>
<feature type="compositionally biased region" description="Low complexity" evidence="1">
    <location>
        <begin position="83"/>
        <end position="98"/>
    </location>
</feature>
<keyword evidence="3" id="KW-1185">Reference proteome</keyword>
<dbReference type="EMBL" id="JAMYWD010000009">
    <property type="protein sequence ID" value="KAJ4960027.1"/>
    <property type="molecule type" value="Genomic_DNA"/>
</dbReference>
<evidence type="ECO:0000313" key="3">
    <source>
        <dbReference type="Proteomes" id="UP001141806"/>
    </source>
</evidence>
<reference evidence="2" key="1">
    <citation type="journal article" date="2023" name="Plant J.">
        <title>The genome of the king protea, Protea cynaroides.</title>
        <authorList>
            <person name="Chang J."/>
            <person name="Duong T.A."/>
            <person name="Schoeman C."/>
            <person name="Ma X."/>
            <person name="Roodt D."/>
            <person name="Barker N."/>
            <person name="Li Z."/>
            <person name="Van de Peer Y."/>
            <person name="Mizrachi E."/>
        </authorList>
    </citation>
    <scope>NUCLEOTIDE SEQUENCE</scope>
    <source>
        <tissue evidence="2">Young leaves</tissue>
    </source>
</reference>
<dbReference type="Proteomes" id="UP001141806">
    <property type="component" value="Unassembled WGS sequence"/>
</dbReference>
<sequence>MEPGSSSGASSEGPPPNPVVLIWGWTVVRVVVRSPTATSHGKLRSYPLLDISSTITQLPTHGESPSTALPSVLHISGTGSVHTPSSGSPMVSGSGSTTVTPVQFSLTQQAFLQEYIGGHPSGPSTFLSPLTCPFPSSLSSSFTLETQPIPLSVAMPLQTVTAPPSRSKRPRQEW</sequence>
<feature type="region of interest" description="Disordered" evidence="1">
    <location>
        <begin position="79"/>
        <end position="98"/>
    </location>
</feature>